<name>A0A537JIQ6_9BACT</name>
<dbReference type="SUPFAM" id="SSF55681">
    <property type="entry name" value="Class II aaRS and biotin synthetases"/>
    <property type="match status" value="1"/>
</dbReference>
<evidence type="ECO:0000256" key="6">
    <source>
        <dbReference type="ARBA" id="ARBA00022840"/>
    </source>
</evidence>
<keyword evidence="7" id="KW-0694">RNA-binding</keyword>
<dbReference type="PANTHER" id="PTHR11777">
    <property type="entry name" value="ALANYL-TRNA SYNTHETASE"/>
    <property type="match status" value="1"/>
</dbReference>
<dbReference type="GO" id="GO:0000049">
    <property type="term" value="F:tRNA binding"/>
    <property type="evidence" value="ECO:0007669"/>
    <property type="project" value="UniProtKB-KW"/>
</dbReference>
<dbReference type="PANTHER" id="PTHR11777:SF9">
    <property type="entry name" value="ALANINE--TRNA LIGASE, CYTOPLASMIC"/>
    <property type="match status" value="1"/>
</dbReference>
<evidence type="ECO:0000256" key="8">
    <source>
        <dbReference type="ARBA" id="ARBA00022917"/>
    </source>
</evidence>
<keyword evidence="9" id="KW-0030">Aminoacyl-tRNA synthetase</keyword>
<dbReference type="GO" id="GO:0005524">
    <property type="term" value="F:ATP binding"/>
    <property type="evidence" value="ECO:0007669"/>
    <property type="project" value="UniProtKB-KW"/>
</dbReference>
<gene>
    <name evidence="11" type="ORF">E6H03_03715</name>
</gene>
<evidence type="ECO:0000256" key="4">
    <source>
        <dbReference type="ARBA" id="ARBA00022598"/>
    </source>
</evidence>
<feature type="domain" description="Alanyl-transfer RNA synthetases family profile" evidence="10">
    <location>
        <begin position="1"/>
        <end position="73"/>
    </location>
</feature>
<evidence type="ECO:0000313" key="12">
    <source>
        <dbReference type="Proteomes" id="UP000318093"/>
    </source>
</evidence>
<keyword evidence="6" id="KW-0067">ATP-binding</keyword>
<keyword evidence="8" id="KW-0648">Protein biosynthesis</keyword>
<dbReference type="Pfam" id="PF01411">
    <property type="entry name" value="tRNA-synt_2c"/>
    <property type="match status" value="1"/>
</dbReference>
<comment type="similarity">
    <text evidence="1">Belongs to the class-II aminoacyl-tRNA synthetase family.</text>
</comment>
<dbReference type="GO" id="GO:0005829">
    <property type="term" value="C:cytosol"/>
    <property type="evidence" value="ECO:0007669"/>
    <property type="project" value="TreeGrafter"/>
</dbReference>
<dbReference type="GO" id="GO:0004813">
    <property type="term" value="F:alanine-tRNA ligase activity"/>
    <property type="evidence" value="ECO:0007669"/>
    <property type="project" value="UniProtKB-EC"/>
</dbReference>
<dbReference type="Gene3D" id="3.30.930.10">
    <property type="entry name" value="Bira Bifunctional Protein, Domain 2"/>
    <property type="match status" value="1"/>
</dbReference>
<evidence type="ECO:0000256" key="2">
    <source>
        <dbReference type="ARBA" id="ARBA00013168"/>
    </source>
</evidence>
<dbReference type="GO" id="GO:0002161">
    <property type="term" value="F:aminoacyl-tRNA deacylase activity"/>
    <property type="evidence" value="ECO:0007669"/>
    <property type="project" value="TreeGrafter"/>
</dbReference>
<keyword evidence="3" id="KW-0820">tRNA-binding</keyword>
<dbReference type="EMBL" id="VBAN01000111">
    <property type="protein sequence ID" value="TMI83419.1"/>
    <property type="molecule type" value="Genomic_DNA"/>
</dbReference>
<evidence type="ECO:0000256" key="9">
    <source>
        <dbReference type="ARBA" id="ARBA00023146"/>
    </source>
</evidence>
<evidence type="ECO:0000259" key="10">
    <source>
        <dbReference type="PROSITE" id="PS50860"/>
    </source>
</evidence>
<dbReference type="GO" id="GO:0006419">
    <property type="term" value="P:alanyl-tRNA aminoacylation"/>
    <property type="evidence" value="ECO:0007669"/>
    <property type="project" value="InterPro"/>
</dbReference>
<evidence type="ECO:0000256" key="7">
    <source>
        <dbReference type="ARBA" id="ARBA00022884"/>
    </source>
</evidence>
<reference evidence="11 12" key="1">
    <citation type="journal article" date="2019" name="Nat. Microbiol.">
        <title>Mediterranean grassland soil C-N compound turnover is dependent on rainfall and depth, and is mediated by genomically divergent microorganisms.</title>
        <authorList>
            <person name="Diamond S."/>
            <person name="Andeer P.F."/>
            <person name="Li Z."/>
            <person name="Crits-Christoph A."/>
            <person name="Burstein D."/>
            <person name="Anantharaman K."/>
            <person name="Lane K.R."/>
            <person name="Thomas B.C."/>
            <person name="Pan C."/>
            <person name="Northen T.R."/>
            <person name="Banfield J.F."/>
        </authorList>
    </citation>
    <scope>NUCLEOTIDE SEQUENCE [LARGE SCALE GENOMIC DNA]</scope>
    <source>
        <strain evidence="11">NP_6</strain>
    </source>
</reference>
<evidence type="ECO:0000256" key="5">
    <source>
        <dbReference type="ARBA" id="ARBA00022741"/>
    </source>
</evidence>
<proteinExistence type="inferred from homology"/>
<keyword evidence="4" id="KW-0436">Ligase</keyword>
<dbReference type="InterPro" id="IPR018165">
    <property type="entry name" value="Ala-tRNA-synth_IIc_core"/>
</dbReference>
<protein>
    <recommendedName>
        <fullName evidence="2">alanine--tRNA ligase</fullName>
        <ecNumber evidence="2">6.1.1.7</ecNumber>
    </recommendedName>
</protein>
<keyword evidence="5" id="KW-0547">Nucleotide-binding</keyword>
<dbReference type="Proteomes" id="UP000318093">
    <property type="component" value="Unassembled WGS sequence"/>
</dbReference>
<sequence>MRADEIREAFLKFFEAQGHTRVPSASLVPAGDPSLLFTNAGMVQFKDVFLGLEQRPYRRATTVQKCMRVSGKH</sequence>
<comment type="caution">
    <text evidence="11">The sequence shown here is derived from an EMBL/GenBank/DDBJ whole genome shotgun (WGS) entry which is preliminary data.</text>
</comment>
<accession>A0A537JIQ6</accession>
<evidence type="ECO:0000313" key="11">
    <source>
        <dbReference type="EMBL" id="TMI83419.1"/>
    </source>
</evidence>
<dbReference type="AlphaFoldDB" id="A0A537JIQ6"/>
<organism evidence="11 12">
    <name type="scientific">Candidatus Segetimicrobium genomatis</name>
    <dbReference type="NCBI Taxonomy" id="2569760"/>
    <lineage>
        <taxon>Bacteria</taxon>
        <taxon>Bacillati</taxon>
        <taxon>Candidatus Sysuimicrobiota</taxon>
        <taxon>Candidatus Sysuimicrobiia</taxon>
        <taxon>Candidatus Sysuimicrobiales</taxon>
        <taxon>Candidatus Segetimicrobiaceae</taxon>
        <taxon>Candidatus Segetimicrobium</taxon>
    </lineage>
</organism>
<evidence type="ECO:0000256" key="3">
    <source>
        <dbReference type="ARBA" id="ARBA00022555"/>
    </source>
</evidence>
<dbReference type="InterPro" id="IPR050058">
    <property type="entry name" value="Ala-tRNA_ligase"/>
</dbReference>
<dbReference type="EC" id="6.1.1.7" evidence="2"/>
<evidence type="ECO:0000256" key="1">
    <source>
        <dbReference type="ARBA" id="ARBA00008226"/>
    </source>
</evidence>
<feature type="non-terminal residue" evidence="11">
    <location>
        <position position="73"/>
    </location>
</feature>
<dbReference type="InterPro" id="IPR018164">
    <property type="entry name" value="Ala-tRNA-synth_IIc_N"/>
</dbReference>
<dbReference type="InterPro" id="IPR045864">
    <property type="entry name" value="aa-tRNA-synth_II/BPL/LPL"/>
</dbReference>
<dbReference type="PROSITE" id="PS50860">
    <property type="entry name" value="AA_TRNA_LIGASE_II_ALA"/>
    <property type="match status" value="1"/>
</dbReference>